<keyword evidence="3" id="KW-0804">Transcription</keyword>
<evidence type="ECO:0000313" key="7">
    <source>
        <dbReference type="Proteomes" id="UP000743370"/>
    </source>
</evidence>
<gene>
    <name evidence="6" type="ORF">HKW66_Vig0183170</name>
</gene>
<protein>
    <submittedName>
        <fullName evidence="6">Agamous-like MADS-box protein</fullName>
    </submittedName>
</protein>
<evidence type="ECO:0000256" key="2">
    <source>
        <dbReference type="ARBA" id="ARBA00023125"/>
    </source>
</evidence>
<dbReference type="Gene3D" id="3.40.1810.10">
    <property type="entry name" value="Transcription factor, MADS-box"/>
    <property type="match status" value="1"/>
</dbReference>
<evidence type="ECO:0000256" key="1">
    <source>
        <dbReference type="ARBA" id="ARBA00023015"/>
    </source>
</evidence>
<comment type="caution">
    <text evidence="6">The sequence shown here is derived from an EMBL/GenBank/DDBJ whole genome shotgun (WGS) entry which is preliminary data.</text>
</comment>
<dbReference type="InterPro" id="IPR036879">
    <property type="entry name" value="TF_MADSbox_sf"/>
</dbReference>
<name>A0A8T0K3Z8_PHAAN</name>
<proteinExistence type="predicted"/>
<keyword evidence="1" id="KW-0805">Transcription regulation</keyword>
<feature type="coiled-coil region" evidence="5">
    <location>
        <begin position="65"/>
        <end position="92"/>
    </location>
</feature>
<evidence type="ECO:0000256" key="4">
    <source>
        <dbReference type="ARBA" id="ARBA00023242"/>
    </source>
</evidence>
<dbReference type="EMBL" id="JABFOF010000006">
    <property type="protein sequence ID" value="KAG2394306.1"/>
    <property type="molecule type" value="Genomic_DNA"/>
</dbReference>
<keyword evidence="5" id="KW-0175">Coiled coil</keyword>
<keyword evidence="2" id="KW-0238">DNA-binding</keyword>
<organism evidence="6 7">
    <name type="scientific">Phaseolus angularis</name>
    <name type="common">Azuki bean</name>
    <name type="synonym">Vigna angularis</name>
    <dbReference type="NCBI Taxonomy" id="3914"/>
    <lineage>
        <taxon>Eukaryota</taxon>
        <taxon>Viridiplantae</taxon>
        <taxon>Streptophyta</taxon>
        <taxon>Embryophyta</taxon>
        <taxon>Tracheophyta</taxon>
        <taxon>Spermatophyta</taxon>
        <taxon>Magnoliopsida</taxon>
        <taxon>eudicotyledons</taxon>
        <taxon>Gunneridae</taxon>
        <taxon>Pentapetalae</taxon>
        <taxon>rosids</taxon>
        <taxon>fabids</taxon>
        <taxon>Fabales</taxon>
        <taxon>Fabaceae</taxon>
        <taxon>Papilionoideae</taxon>
        <taxon>50 kb inversion clade</taxon>
        <taxon>NPAAA clade</taxon>
        <taxon>indigoferoid/millettioid clade</taxon>
        <taxon>Phaseoleae</taxon>
        <taxon>Vigna</taxon>
    </lineage>
</organism>
<accession>A0A8T0K3Z8</accession>
<dbReference type="Proteomes" id="UP000743370">
    <property type="component" value="Unassembled WGS sequence"/>
</dbReference>
<dbReference type="AlphaFoldDB" id="A0A8T0K3Z8"/>
<dbReference type="GO" id="GO:0046983">
    <property type="term" value="F:protein dimerization activity"/>
    <property type="evidence" value="ECO:0007669"/>
    <property type="project" value="InterPro"/>
</dbReference>
<keyword evidence="4" id="KW-0539">Nucleus</keyword>
<evidence type="ECO:0000313" key="6">
    <source>
        <dbReference type="EMBL" id="KAG2394306.1"/>
    </source>
</evidence>
<evidence type="ECO:0000256" key="3">
    <source>
        <dbReference type="ARBA" id="ARBA00023163"/>
    </source>
</evidence>
<sequence length="325" mass="36777">MVCKCLVKKINEINILCGIEACAIIYTPDNPQPEVWPSDRAVQSVLSRLRTVSELEKGKKRLCQESFLRQRIIKAQAQLRKLRNEIRKKEVTLLMFQYLNANNNFDNSRMIDLNDISNLIDQNLEKIENNISISQAHKVKPIAENGGETMSSLVNSVIHVEAMQHDNFSMDLNNGYGDEIKPLAEDPQTVHDFLLAFDLSSISDFSVSFNICATSRSQFCIHCEQQIDTGSRSTFSEVRLNGEIVVVGKRNKILERDHRSWSGNGGGSRRNRSGRERRAWKAGGFCGEERERGGRRRRRHMTLSVVVEKGVEGRNPKFTVGGGGR</sequence>
<dbReference type="SUPFAM" id="SSF55455">
    <property type="entry name" value="SRF-like"/>
    <property type="match status" value="1"/>
</dbReference>
<reference evidence="6 7" key="1">
    <citation type="submission" date="2020-05" db="EMBL/GenBank/DDBJ databases">
        <title>Vigna angularis (adzuki bean) Var. LongXiaoDou No. 4 denovo assembly.</title>
        <authorList>
            <person name="Xiang H."/>
        </authorList>
    </citation>
    <scope>NUCLEOTIDE SEQUENCE [LARGE SCALE GENOMIC DNA]</scope>
    <source>
        <tissue evidence="6">Leaf</tissue>
    </source>
</reference>
<dbReference type="FunFam" id="3.40.1810.10:FF:000024">
    <property type="entry name" value="Agamous-like MADS-box protein AGL80"/>
    <property type="match status" value="1"/>
</dbReference>
<dbReference type="GO" id="GO:0003677">
    <property type="term" value="F:DNA binding"/>
    <property type="evidence" value="ECO:0007669"/>
    <property type="project" value="UniProtKB-KW"/>
</dbReference>
<evidence type="ECO:0000256" key="5">
    <source>
        <dbReference type="SAM" id="Coils"/>
    </source>
</evidence>